<comment type="caution">
    <text evidence="2">The sequence shown here is derived from an EMBL/GenBank/DDBJ whole genome shotgun (WGS) entry which is preliminary data.</text>
</comment>
<proteinExistence type="predicted"/>
<accession>A0A4C1ZZB5</accession>
<protein>
    <submittedName>
        <fullName evidence="2">Uncharacterized protein</fullName>
    </submittedName>
</protein>
<evidence type="ECO:0000313" key="2">
    <source>
        <dbReference type="EMBL" id="GBP93340.1"/>
    </source>
</evidence>
<keyword evidence="3" id="KW-1185">Reference proteome</keyword>
<feature type="region of interest" description="Disordered" evidence="1">
    <location>
        <begin position="1"/>
        <end position="24"/>
    </location>
</feature>
<name>A0A4C1ZZB5_EUMVA</name>
<dbReference type="AlphaFoldDB" id="A0A4C1ZZB5"/>
<evidence type="ECO:0000256" key="1">
    <source>
        <dbReference type="SAM" id="MobiDB-lite"/>
    </source>
</evidence>
<dbReference type="EMBL" id="BGZK01002365">
    <property type="protein sequence ID" value="GBP93340.1"/>
    <property type="molecule type" value="Genomic_DNA"/>
</dbReference>
<evidence type="ECO:0000313" key="3">
    <source>
        <dbReference type="Proteomes" id="UP000299102"/>
    </source>
</evidence>
<gene>
    <name evidence="2" type="ORF">EVAR_67948_1</name>
</gene>
<sequence>MAILNSSRPEPDRSEELSSESHDFKEDRKKIDTLLKYTQSNICYKLSLIQNAINHKHNRHKRTKWREYTYSNRPGKVQGRSAGRHVTPLIDRLVRQPTRRSLL</sequence>
<reference evidence="2 3" key="1">
    <citation type="journal article" date="2019" name="Commun. Biol.">
        <title>The bagworm genome reveals a unique fibroin gene that provides high tensile strength.</title>
        <authorList>
            <person name="Kono N."/>
            <person name="Nakamura H."/>
            <person name="Ohtoshi R."/>
            <person name="Tomita M."/>
            <person name="Numata K."/>
            <person name="Arakawa K."/>
        </authorList>
    </citation>
    <scope>NUCLEOTIDE SEQUENCE [LARGE SCALE GENOMIC DNA]</scope>
</reference>
<dbReference type="Proteomes" id="UP000299102">
    <property type="component" value="Unassembled WGS sequence"/>
</dbReference>
<feature type="compositionally biased region" description="Basic and acidic residues" evidence="1">
    <location>
        <begin position="9"/>
        <end position="24"/>
    </location>
</feature>
<organism evidence="2 3">
    <name type="scientific">Eumeta variegata</name>
    <name type="common">Bagworm moth</name>
    <name type="synonym">Eumeta japonica</name>
    <dbReference type="NCBI Taxonomy" id="151549"/>
    <lineage>
        <taxon>Eukaryota</taxon>
        <taxon>Metazoa</taxon>
        <taxon>Ecdysozoa</taxon>
        <taxon>Arthropoda</taxon>
        <taxon>Hexapoda</taxon>
        <taxon>Insecta</taxon>
        <taxon>Pterygota</taxon>
        <taxon>Neoptera</taxon>
        <taxon>Endopterygota</taxon>
        <taxon>Lepidoptera</taxon>
        <taxon>Glossata</taxon>
        <taxon>Ditrysia</taxon>
        <taxon>Tineoidea</taxon>
        <taxon>Psychidae</taxon>
        <taxon>Oiketicinae</taxon>
        <taxon>Eumeta</taxon>
    </lineage>
</organism>